<dbReference type="Pfam" id="PF00581">
    <property type="entry name" value="Rhodanese"/>
    <property type="match status" value="1"/>
</dbReference>
<dbReference type="InterPro" id="IPR036873">
    <property type="entry name" value="Rhodanese-like_dom_sf"/>
</dbReference>
<reference evidence="2" key="1">
    <citation type="submission" date="2018-05" db="EMBL/GenBank/DDBJ databases">
        <authorList>
            <person name="Lanie J.A."/>
            <person name="Ng W.-L."/>
            <person name="Kazmierczak K.M."/>
            <person name="Andrzejewski T.M."/>
            <person name="Davidsen T.M."/>
            <person name="Wayne K.J."/>
            <person name="Tettelin H."/>
            <person name="Glass J.I."/>
            <person name="Rusch D."/>
            <person name="Podicherti R."/>
            <person name="Tsui H.-C.T."/>
            <person name="Winkler M.E."/>
        </authorList>
    </citation>
    <scope>NUCLEOTIDE SEQUENCE</scope>
</reference>
<dbReference type="EMBL" id="UINC01013027">
    <property type="protein sequence ID" value="SVA56531.1"/>
    <property type="molecule type" value="Genomic_DNA"/>
</dbReference>
<proteinExistence type="predicted"/>
<accession>A0A381WW74</accession>
<dbReference type="PANTHER" id="PTHR44086">
    <property type="entry name" value="THIOSULFATE SULFURTRANSFERASE RDL2, MITOCHONDRIAL-RELATED"/>
    <property type="match status" value="1"/>
</dbReference>
<gene>
    <name evidence="2" type="ORF">METZ01_LOCUS109385</name>
</gene>
<name>A0A381WW74_9ZZZZ</name>
<feature type="non-terminal residue" evidence="2">
    <location>
        <position position="1"/>
    </location>
</feature>
<dbReference type="PANTHER" id="PTHR44086:SF10">
    <property type="entry name" value="THIOSULFATE SULFURTRANSFERASE_RHODANESE-LIKE DOMAIN-CONTAINING PROTEIN 3"/>
    <property type="match status" value="1"/>
</dbReference>
<dbReference type="SMART" id="SM00450">
    <property type="entry name" value="RHOD"/>
    <property type="match status" value="1"/>
</dbReference>
<protein>
    <recommendedName>
        <fullName evidence="1">Rhodanese domain-containing protein</fullName>
    </recommendedName>
</protein>
<feature type="domain" description="Rhodanese" evidence="1">
    <location>
        <begin position="64"/>
        <end position="163"/>
    </location>
</feature>
<evidence type="ECO:0000259" key="1">
    <source>
        <dbReference type="PROSITE" id="PS50206"/>
    </source>
</evidence>
<dbReference type="InterPro" id="IPR001763">
    <property type="entry name" value="Rhodanese-like_dom"/>
</dbReference>
<dbReference type="SUPFAM" id="SSF52821">
    <property type="entry name" value="Rhodanese/Cell cycle control phosphatase"/>
    <property type="match status" value="1"/>
</dbReference>
<sequence>PRGSAQCEPWSILNGYLIALRLPASVKQPPREIAVTKSFMQMVEEARAEVDGIGPDEAQKRLAQDPDALVVDVRDAADVPSTGLAPGGVNISLGMLPVRADQELPEEWRDSRLQDRSRQLIVTCQTGGNAARGAKLLKDMGFTNVSLMDGGMEAWKAAGLPTE</sequence>
<evidence type="ECO:0000313" key="2">
    <source>
        <dbReference type="EMBL" id="SVA56531.1"/>
    </source>
</evidence>
<dbReference type="PROSITE" id="PS50206">
    <property type="entry name" value="RHODANESE_3"/>
    <property type="match status" value="1"/>
</dbReference>
<organism evidence="2">
    <name type="scientific">marine metagenome</name>
    <dbReference type="NCBI Taxonomy" id="408172"/>
    <lineage>
        <taxon>unclassified sequences</taxon>
        <taxon>metagenomes</taxon>
        <taxon>ecological metagenomes</taxon>
    </lineage>
</organism>
<dbReference type="AlphaFoldDB" id="A0A381WW74"/>
<dbReference type="Gene3D" id="3.40.250.10">
    <property type="entry name" value="Rhodanese-like domain"/>
    <property type="match status" value="1"/>
</dbReference>
<dbReference type="GO" id="GO:0004792">
    <property type="term" value="F:thiosulfate-cyanide sulfurtransferase activity"/>
    <property type="evidence" value="ECO:0007669"/>
    <property type="project" value="TreeGrafter"/>
</dbReference>